<dbReference type="EMBL" id="LR862148">
    <property type="protein sequence ID" value="CAD1830216.1"/>
    <property type="molecule type" value="Genomic_DNA"/>
</dbReference>
<name>A0A6V7PI71_ANACO</name>
<feature type="region of interest" description="Disordered" evidence="1">
    <location>
        <begin position="162"/>
        <end position="190"/>
    </location>
</feature>
<feature type="region of interest" description="Disordered" evidence="1">
    <location>
        <begin position="22"/>
        <end position="146"/>
    </location>
</feature>
<sequence length="326" mass="36503">MYRYGGLYRVSKIQSGLEVPSALSARAKKGDGGKGRRRREKNYRAAHGADARLPPPPKLKELEAIPSKLRRLIKLRNTNNPPDQGRDGAGGSEKRGRKAAGREENKDVRTSGDKVDIGDSGGKTTTRKNMEKDETADLSIDGVQKGKRKRLAVTDLRFQDLDQSTSQSRKKKRKEYLEAKRKKSKKQKTDDILEFPGREEIKFGEIVDAPPKLSFPKVLKSPMDASLERHRLQAIENYRNQRGWSSRPGIKLPSLAEDLALCIFAPQIAASLDGDYLNSMIRSVRRLHSIVILYNCCVLGRLMAETGCGDSSAVRENCYYSLCKRA</sequence>
<protein>
    <submittedName>
        <fullName evidence="2">Uncharacterized protein</fullName>
    </submittedName>
</protein>
<organism evidence="2">
    <name type="scientific">Ananas comosus var. bracteatus</name>
    <name type="common">red pineapple</name>
    <dbReference type="NCBI Taxonomy" id="296719"/>
    <lineage>
        <taxon>Eukaryota</taxon>
        <taxon>Viridiplantae</taxon>
        <taxon>Streptophyta</taxon>
        <taxon>Embryophyta</taxon>
        <taxon>Tracheophyta</taxon>
        <taxon>Spermatophyta</taxon>
        <taxon>Magnoliopsida</taxon>
        <taxon>Liliopsida</taxon>
        <taxon>Poales</taxon>
        <taxon>Bromeliaceae</taxon>
        <taxon>Bromelioideae</taxon>
        <taxon>Ananas</taxon>
    </lineage>
</organism>
<evidence type="ECO:0000256" key="1">
    <source>
        <dbReference type="SAM" id="MobiDB-lite"/>
    </source>
</evidence>
<evidence type="ECO:0000313" key="2">
    <source>
        <dbReference type="EMBL" id="CAD1830216.1"/>
    </source>
</evidence>
<dbReference type="PANTHER" id="PTHR37218">
    <property type="entry name" value="COILED-COIL PROTEIN"/>
    <property type="match status" value="1"/>
</dbReference>
<feature type="compositionally biased region" description="Basic and acidic residues" evidence="1">
    <location>
        <begin position="100"/>
        <end position="117"/>
    </location>
</feature>
<gene>
    <name evidence="2" type="ORF">CB5_LOCUS13427</name>
</gene>
<dbReference type="AlphaFoldDB" id="A0A6V7PI71"/>
<accession>A0A6V7PI71</accession>
<reference evidence="2" key="1">
    <citation type="submission" date="2020-07" db="EMBL/GenBank/DDBJ databases">
        <authorList>
            <person name="Lin J."/>
        </authorList>
    </citation>
    <scope>NUCLEOTIDE SEQUENCE</scope>
</reference>
<feature type="compositionally biased region" description="Basic residues" evidence="1">
    <location>
        <begin position="168"/>
        <end position="186"/>
    </location>
</feature>
<proteinExistence type="predicted"/>
<dbReference type="PANTHER" id="PTHR37218:SF2">
    <property type="entry name" value="COILED-COIL PROTEIN"/>
    <property type="match status" value="1"/>
</dbReference>